<accession>L1JES1</accession>
<dbReference type="STRING" id="905079.L1JES1"/>
<dbReference type="InterPro" id="IPR055135">
    <property type="entry name" value="PRMT_dom"/>
</dbReference>
<dbReference type="CDD" id="cd02440">
    <property type="entry name" value="AdoMet_MTases"/>
    <property type="match status" value="1"/>
</dbReference>
<dbReference type="RefSeq" id="XP_005833971.1">
    <property type="nucleotide sequence ID" value="XM_005833914.1"/>
</dbReference>
<evidence type="ECO:0000259" key="6">
    <source>
        <dbReference type="Pfam" id="PF13649"/>
    </source>
</evidence>
<evidence type="ECO:0000256" key="4">
    <source>
        <dbReference type="PROSITE-ProRule" id="PRU01015"/>
    </source>
</evidence>
<dbReference type="GO" id="GO:0016274">
    <property type="term" value="F:protein-arginine N-methyltransferase activity"/>
    <property type="evidence" value="ECO:0007669"/>
    <property type="project" value="InterPro"/>
</dbReference>
<dbReference type="PROSITE" id="PS51678">
    <property type="entry name" value="SAM_MT_PRMT"/>
    <property type="match status" value="1"/>
</dbReference>
<dbReference type="GO" id="GO:0042054">
    <property type="term" value="F:histone methyltransferase activity"/>
    <property type="evidence" value="ECO:0007669"/>
    <property type="project" value="TreeGrafter"/>
</dbReference>
<dbReference type="Pfam" id="PF22528">
    <property type="entry name" value="PRMT_C"/>
    <property type="match status" value="1"/>
</dbReference>
<dbReference type="PANTHER" id="PTHR11006">
    <property type="entry name" value="PROTEIN ARGININE N-METHYLTRANSFERASE"/>
    <property type="match status" value="1"/>
</dbReference>
<reference evidence="10" key="2">
    <citation type="submission" date="2012-11" db="EMBL/GenBank/DDBJ databases">
        <authorList>
            <person name="Kuo A."/>
            <person name="Curtis B.A."/>
            <person name="Tanifuji G."/>
            <person name="Burki F."/>
            <person name="Gruber A."/>
            <person name="Irimia M."/>
            <person name="Maruyama S."/>
            <person name="Arias M.C."/>
            <person name="Ball S.G."/>
            <person name="Gile G.H."/>
            <person name="Hirakawa Y."/>
            <person name="Hopkins J.F."/>
            <person name="Rensing S.A."/>
            <person name="Schmutz J."/>
            <person name="Symeonidi A."/>
            <person name="Elias M."/>
            <person name="Eveleigh R.J."/>
            <person name="Herman E.K."/>
            <person name="Klute M.J."/>
            <person name="Nakayama T."/>
            <person name="Obornik M."/>
            <person name="Reyes-Prieto A."/>
            <person name="Armbrust E.V."/>
            <person name="Aves S.J."/>
            <person name="Beiko R.G."/>
            <person name="Coutinho P."/>
            <person name="Dacks J.B."/>
            <person name="Durnford D.G."/>
            <person name="Fast N.M."/>
            <person name="Green B.R."/>
            <person name="Grisdale C."/>
            <person name="Hempe F."/>
            <person name="Henrissat B."/>
            <person name="Hoppner M.P."/>
            <person name="Ishida K.-I."/>
            <person name="Kim E."/>
            <person name="Koreny L."/>
            <person name="Kroth P.G."/>
            <person name="Liu Y."/>
            <person name="Malik S.-B."/>
            <person name="Maier U.G."/>
            <person name="McRose D."/>
            <person name="Mock T."/>
            <person name="Neilson J.A."/>
            <person name="Onodera N.T."/>
            <person name="Poole A.M."/>
            <person name="Pritham E.J."/>
            <person name="Richards T.A."/>
            <person name="Rocap G."/>
            <person name="Roy S.W."/>
            <person name="Sarai C."/>
            <person name="Schaack S."/>
            <person name="Shirato S."/>
            <person name="Slamovits C.H."/>
            <person name="Spencer D.F."/>
            <person name="Suzuki S."/>
            <person name="Worden A.Z."/>
            <person name="Zauner S."/>
            <person name="Barry K."/>
            <person name="Bell C."/>
            <person name="Bharti A.K."/>
            <person name="Crow J.A."/>
            <person name="Grimwood J."/>
            <person name="Kramer R."/>
            <person name="Lindquist E."/>
            <person name="Lucas S."/>
            <person name="Salamov A."/>
            <person name="McFadden G.I."/>
            <person name="Lane C.E."/>
            <person name="Keeling P.J."/>
            <person name="Gray M.W."/>
            <person name="Grigoriev I.V."/>
            <person name="Archibald J.M."/>
        </authorList>
    </citation>
    <scope>NUCLEOTIDE SEQUENCE</scope>
    <source>
        <strain evidence="10">CCMP2712</strain>
    </source>
</reference>
<dbReference type="eggNOG" id="KOG1501">
    <property type="taxonomic scope" value="Eukaryota"/>
</dbReference>
<evidence type="ECO:0000313" key="10">
    <source>
        <dbReference type="Proteomes" id="UP000011087"/>
    </source>
</evidence>
<protein>
    <submittedName>
        <fullName evidence="8 9">Uncharacterized protein</fullName>
    </submittedName>
</protein>
<dbReference type="Gene3D" id="1.25.40.10">
    <property type="entry name" value="Tetratricopeptide repeat domain"/>
    <property type="match status" value="1"/>
</dbReference>
<keyword evidence="3 4" id="KW-0949">S-adenosyl-L-methionine</keyword>
<keyword evidence="10" id="KW-1185">Reference proteome</keyword>
<dbReference type="EnsemblProtists" id="EKX46991">
    <property type="protein sequence ID" value="EKX46991"/>
    <property type="gene ID" value="GUITHDRAFT_107339"/>
</dbReference>
<dbReference type="GeneID" id="17303494"/>
<evidence type="ECO:0000256" key="3">
    <source>
        <dbReference type="ARBA" id="ARBA00022691"/>
    </source>
</evidence>
<feature type="domain" description="Methyltransferase" evidence="6">
    <location>
        <begin position="205"/>
        <end position="265"/>
    </location>
</feature>
<name>L1JES1_GUITC</name>
<sequence length="905" mass="101156">MHSDDEEEDEEMQSEEDEDEEMEEGEEMEVAEESESLRAELQLNPRVETLLKQALMLQLSGKLQQAVHAYLMSFKVQPSIAEHFVDEFLKALASHSSELMDQGDIETAISMHRLACSVFPRNLHLLTELGRLSFLSGKEVVAADCWRRVLSMDDDYIVAQESLDLLNGRAINRWHYRMINDPVRNQCYADAIARAVARSGDQPKVLDIGCGTGLLAMYAAQARPGVTVWGCELSEPIADLAGRVLEANGLRERVRVLACHSDDIVIDDGREGEHLTCSIPSKVDVVVTETADCGLLGEGMLPSLSSAQSRLLAHRGQMIPSRADVYCMLVCSPILRSQGRMNAEAHCGLKMCSDNVFIPQDPYLCEYLTESGHSPLCDPFLALTVPFDMSLGGMASTRQHRVRVTQGGRVDALVMWYHLWLDSEGGFSTSPSWSSLPQGMHLTTCWEQAVFIPDNNFQVEGGDEVDVLVSCSAKNLHWRLRKSDMTSWVGTAGEDEDGNQVIKVGERVISVLNDKHKNEAYEEALKRAMRSLRMACPGTPLHVLDLSHGWSLCGLLAARCGADKVLIMDPPDETQALMEIINDNHFDKIVEIFDPLVEDFLSIGIRRTFSRRSSGHSLHEKLVRLAMNKASPFREDPQQAQPPPSTKKSSKSSFMWSAAKGKKSTKDPKTREKESEASPSTDEKNKLKGPQKSFHIIVLELIDPGGMLTQGILEDVRLAKEWFLTQDKGLIFPSSFCLRFVCLQSDQMVQDNRVNKAAQHGPDVSLLDTFSVRTLMSVDLRCLRCQQITGESKLLNVDLASLQHQQTDEVVVEAMTDGRIDGIVFWFELRMGDVTLETYDRSRPMSSPAGHLQQAPVFDSDAHPPHWRQAAWIFKEGVQVQNRERLKVQASLQGSYLSFKITRQT</sequence>
<dbReference type="HOGENOM" id="CLU_017482_1_0_1"/>
<dbReference type="SUPFAM" id="SSF48452">
    <property type="entry name" value="TPR-like"/>
    <property type="match status" value="1"/>
</dbReference>
<evidence type="ECO:0000256" key="5">
    <source>
        <dbReference type="SAM" id="MobiDB-lite"/>
    </source>
</evidence>
<evidence type="ECO:0000256" key="2">
    <source>
        <dbReference type="ARBA" id="ARBA00022679"/>
    </source>
</evidence>
<feature type="compositionally biased region" description="Basic and acidic residues" evidence="5">
    <location>
        <begin position="664"/>
        <end position="686"/>
    </location>
</feature>
<proteinExistence type="predicted"/>
<feature type="domain" description="Protein arginine N-methyltransferase" evidence="7">
    <location>
        <begin position="398"/>
        <end position="475"/>
    </location>
</feature>
<dbReference type="Gene3D" id="2.70.160.11">
    <property type="entry name" value="Hnrnp arginine n-methyltransferase1"/>
    <property type="match status" value="2"/>
</dbReference>
<keyword evidence="1 4" id="KW-0489">Methyltransferase</keyword>
<dbReference type="Pfam" id="PF13649">
    <property type="entry name" value="Methyltransf_25"/>
    <property type="match status" value="1"/>
</dbReference>
<dbReference type="KEGG" id="gtt:GUITHDRAFT_107339"/>
<dbReference type="InterPro" id="IPR025799">
    <property type="entry name" value="Arg_MeTrfase"/>
</dbReference>
<dbReference type="SUPFAM" id="SSF53335">
    <property type="entry name" value="S-adenosyl-L-methionine-dependent methyltransferases"/>
    <property type="match status" value="2"/>
</dbReference>
<organism evidence="8">
    <name type="scientific">Guillardia theta (strain CCMP2712)</name>
    <name type="common">Cryptophyte</name>
    <dbReference type="NCBI Taxonomy" id="905079"/>
    <lineage>
        <taxon>Eukaryota</taxon>
        <taxon>Cryptophyceae</taxon>
        <taxon>Pyrenomonadales</taxon>
        <taxon>Geminigeraceae</taxon>
        <taxon>Guillardia</taxon>
    </lineage>
</organism>
<evidence type="ECO:0000259" key="7">
    <source>
        <dbReference type="Pfam" id="PF22528"/>
    </source>
</evidence>
<dbReference type="Proteomes" id="UP000011087">
    <property type="component" value="Unassembled WGS sequence"/>
</dbReference>
<feature type="region of interest" description="Disordered" evidence="5">
    <location>
        <begin position="631"/>
        <end position="688"/>
    </location>
</feature>
<evidence type="ECO:0000256" key="1">
    <source>
        <dbReference type="ARBA" id="ARBA00022603"/>
    </source>
</evidence>
<feature type="compositionally biased region" description="Acidic residues" evidence="5">
    <location>
        <begin position="1"/>
        <end position="34"/>
    </location>
</feature>
<dbReference type="OMA" id="SHVTGND"/>
<evidence type="ECO:0000313" key="8">
    <source>
        <dbReference type="EMBL" id="EKX46991.1"/>
    </source>
</evidence>
<dbReference type="OrthoDB" id="5980806at2759"/>
<reference evidence="9" key="3">
    <citation type="submission" date="2016-03" db="UniProtKB">
        <authorList>
            <consortium name="EnsemblProtists"/>
        </authorList>
    </citation>
    <scope>IDENTIFICATION</scope>
</reference>
<dbReference type="InterPro" id="IPR029063">
    <property type="entry name" value="SAM-dependent_MTases_sf"/>
</dbReference>
<evidence type="ECO:0000313" key="9">
    <source>
        <dbReference type="EnsemblProtists" id="EKX46991"/>
    </source>
</evidence>
<keyword evidence="2 4" id="KW-0808">Transferase</keyword>
<dbReference type="PANTHER" id="PTHR11006:SF60">
    <property type="entry name" value="PROTEIN ARGININE N-METHYLTRANSFERASE 9"/>
    <property type="match status" value="1"/>
</dbReference>
<dbReference type="InterPro" id="IPR041698">
    <property type="entry name" value="Methyltransf_25"/>
</dbReference>
<dbReference type="Gene3D" id="3.40.50.150">
    <property type="entry name" value="Vaccinia Virus protein VP39"/>
    <property type="match status" value="2"/>
</dbReference>
<dbReference type="GO" id="GO:0032259">
    <property type="term" value="P:methylation"/>
    <property type="evidence" value="ECO:0007669"/>
    <property type="project" value="UniProtKB-KW"/>
</dbReference>
<dbReference type="InterPro" id="IPR011990">
    <property type="entry name" value="TPR-like_helical_dom_sf"/>
</dbReference>
<dbReference type="EMBL" id="JH992992">
    <property type="protein sequence ID" value="EKX46991.1"/>
    <property type="molecule type" value="Genomic_DNA"/>
</dbReference>
<gene>
    <name evidence="8" type="ORF">GUITHDRAFT_107339</name>
</gene>
<dbReference type="AlphaFoldDB" id="L1JES1"/>
<dbReference type="PaxDb" id="55529-EKX46991"/>
<reference evidence="8 10" key="1">
    <citation type="journal article" date="2012" name="Nature">
        <title>Algal genomes reveal evolutionary mosaicism and the fate of nucleomorphs.</title>
        <authorList>
            <consortium name="DOE Joint Genome Institute"/>
            <person name="Curtis B.A."/>
            <person name="Tanifuji G."/>
            <person name="Burki F."/>
            <person name="Gruber A."/>
            <person name="Irimia M."/>
            <person name="Maruyama S."/>
            <person name="Arias M.C."/>
            <person name="Ball S.G."/>
            <person name="Gile G.H."/>
            <person name="Hirakawa Y."/>
            <person name="Hopkins J.F."/>
            <person name="Kuo A."/>
            <person name="Rensing S.A."/>
            <person name="Schmutz J."/>
            <person name="Symeonidi A."/>
            <person name="Elias M."/>
            <person name="Eveleigh R.J."/>
            <person name="Herman E.K."/>
            <person name="Klute M.J."/>
            <person name="Nakayama T."/>
            <person name="Obornik M."/>
            <person name="Reyes-Prieto A."/>
            <person name="Armbrust E.V."/>
            <person name="Aves S.J."/>
            <person name="Beiko R.G."/>
            <person name="Coutinho P."/>
            <person name="Dacks J.B."/>
            <person name="Durnford D.G."/>
            <person name="Fast N.M."/>
            <person name="Green B.R."/>
            <person name="Grisdale C.J."/>
            <person name="Hempel F."/>
            <person name="Henrissat B."/>
            <person name="Hoppner M.P."/>
            <person name="Ishida K."/>
            <person name="Kim E."/>
            <person name="Koreny L."/>
            <person name="Kroth P.G."/>
            <person name="Liu Y."/>
            <person name="Malik S.B."/>
            <person name="Maier U.G."/>
            <person name="McRose D."/>
            <person name="Mock T."/>
            <person name="Neilson J.A."/>
            <person name="Onodera N.T."/>
            <person name="Poole A.M."/>
            <person name="Pritham E.J."/>
            <person name="Richards T.A."/>
            <person name="Rocap G."/>
            <person name="Roy S.W."/>
            <person name="Sarai C."/>
            <person name="Schaack S."/>
            <person name="Shirato S."/>
            <person name="Slamovits C.H."/>
            <person name="Spencer D.F."/>
            <person name="Suzuki S."/>
            <person name="Worden A.Z."/>
            <person name="Zauner S."/>
            <person name="Barry K."/>
            <person name="Bell C."/>
            <person name="Bharti A.K."/>
            <person name="Crow J.A."/>
            <person name="Grimwood J."/>
            <person name="Kramer R."/>
            <person name="Lindquist E."/>
            <person name="Lucas S."/>
            <person name="Salamov A."/>
            <person name="McFadden G.I."/>
            <person name="Lane C.E."/>
            <person name="Keeling P.J."/>
            <person name="Gray M.W."/>
            <person name="Grigoriev I.V."/>
            <person name="Archibald J.M."/>
        </authorList>
    </citation>
    <scope>NUCLEOTIDE SEQUENCE</scope>
    <source>
        <strain evidence="8 10">CCMP2712</strain>
    </source>
</reference>
<feature type="region of interest" description="Disordered" evidence="5">
    <location>
        <begin position="1"/>
        <end position="37"/>
    </location>
</feature>